<reference evidence="1" key="2">
    <citation type="submission" date="2020-09" db="EMBL/GenBank/DDBJ databases">
        <authorList>
            <person name="Sun Q."/>
            <person name="Ohkuma M."/>
        </authorList>
    </citation>
    <scope>NUCLEOTIDE SEQUENCE</scope>
    <source>
        <strain evidence="1">JCM 19596</strain>
    </source>
</reference>
<organism evidence="1 2">
    <name type="scientific">Halocalculus aciditolerans</name>
    <dbReference type="NCBI Taxonomy" id="1383812"/>
    <lineage>
        <taxon>Archaea</taxon>
        <taxon>Methanobacteriati</taxon>
        <taxon>Methanobacteriota</taxon>
        <taxon>Stenosarchaea group</taxon>
        <taxon>Halobacteria</taxon>
        <taxon>Halobacteriales</taxon>
        <taxon>Halobacteriaceae</taxon>
        <taxon>Halocalculus</taxon>
    </lineage>
</organism>
<evidence type="ECO:0000313" key="2">
    <source>
        <dbReference type="Proteomes" id="UP000607197"/>
    </source>
</evidence>
<keyword evidence="2" id="KW-1185">Reference proteome</keyword>
<accession>A0A830F3C8</accession>
<sequence length="94" mass="10044">MAAANADRLIAELTVEISRNGRQGLVEGTEAVLAGVDGVHEVADVRVHRIRPDLNALSAEVTVDLVVDAADERDLADALGERYAVRAVRDIDRG</sequence>
<dbReference type="AlphaFoldDB" id="A0A830F3C8"/>
<proteinExistence type="predicted"/>
<reference evidence="1" key="1">
    <citation type="journal article" date="2014" name="Int. J. Syst. Evol. Microbiol.">
        <title>Complete genome sequence of Corynebacterium casei LMG S-19264T (=DSM 44701T), isolated from a smear-ripened cheese.</title>
        <authorList>
            <consortium name="US DOE Joint Genome Institute (JGI-PGF)"/>
            <person name="Walter F."/>
            <person name="Albersmeier A."/>
            <person name="Kalinowski J."/>
            <person name="Ruckert C."/>
        </authorList>
    </citation>
    <scope>NUCLEOTIDE SEQUENCE</scope>
    <source>
        <strain evidence="1">JCM 19596</strain>
    </source>
</reference>
<gene>
    <name evidence="1" type="ORF">GCM10009039_16480</name>
</gene>
<dbReference type="RefSeq" id="WP_188977807.1">
    <property type="nucleotide sequence ID" value="NZ_BMPG01000002.1"/>
</dbReference>
<name>A0A830F3C8_9EURY</name>
<evidence type="ECO:0000313" key="1">
    <source>
        <dbReference type="EMBL" id="GGL58951.1"/>
    </source>
</evidence>
<dbReference type="EMBL" id="BMPG01000002">
    <property type="protein sequence ID" value="GGL58951.1"/>
    <property type="molecule type" value="Genomic_DNA"/>
</dbReference>
<protein>
    <submittedName>
        <fullName evidence="1">Uncharacterized protein</fullName>
    </submittedName>
</protein>
<dbReference type="Proteomes" id="UP000607197">
    <property type="component" value="Unassembled WGS sequence"/>
</dbReference>
<comment type="caution">
    <text evidence="1">The sequence shown here is derived from an EMBL/GenBank/DDBJ whole genome shotgun (WGS) entry which is preliminary data.</text>
</comment>